<protein>
    <recommendedName>
        <fullName evidence="2">Transglutaminase-like domain-containing protein</fullName>
    </recommendedName>
</protein>
<feature type="domain" description="Transglutaminase-like" evidence="2">
    <location>
        <begin position="363"/>
        <end position="437"/>
    </location>
</feature>
<keyword evidence="1" id="KW-1133">Transmembrane helix</keyword>
<dbReference type="Gene3D" id="3.10.620.30">
    <property type="match status" value="1"/>
</dbReference>
<dbReference type="Pfam" id="PF01841">
    <property type="entry name" value="Transglut_core"/>
    <property type="match status" value="1"/>
</dbReference>
<gene>
    <name evidence="3" type="ORF">COX53_03365</name>
</gene>
<evidence type="ECO:0000259" key="2">
    <source>
        <dbReference type="SMART" id="SM00460"/>
    </source>
</evidence>
<dbReference type="SUPFAM" id="SSF54001">
    <property type="entry name" value="Cysteine proteinases"/>
    <property type="match status" value="1"/>
</dbReference>
<organism evidence="3 4">
    <name type="scientific">candidate division WWE3 bacterium CG23_combo_of_CG06-09_8_20_14_all_40_14</name>
    <dbReference type="NCBI Taxonomy" id="1975095"/>
    <lineage>
        <taxon>Bacteria</taxon>
        <taxon>Katanobacteria</taxon>
    </lineage>
</organism>
<keyword evidence="1" id="KW-0472">Membrane</keyword>
<dbReference type="PANTHER" id="PTHR33490:SF6">
    <property type="entry name" value="SLL1049 PROTEIN"/>
    <property type="match status" value="1"/>
</dbReference>
<dbReference type="Proteomes" id="UP000231388">
    <property type="component" value="Unassembled WGS sequence"/>
</dbReference>
<feature type="transmembrane region" description="Helical" evidence="1">
    <location>
        <begin position="512"/>
        <end position="531"/>
    </location>
</feature>
<comment type="caution">
    <text evidence="3">The sequence shown here is derived from an EMBL/GenBank/DDBJ whole genome shotgun (WGS) entry which is preliminary data.</text>
</comment>
<name>A0A2G9XBF3_UNCKA</name>
<accession>A0A2G9XBF3</accession>
<dbReference type="InterPro" id="IPR038765">
    <property type="entry name" value="Papain-like_cys_pep_sf"/>
</dbReference>
<proteinExistence type="predicted"/>
<dbReference type="AlphaFoldDB" id="A0A2G9XBF3"/>
<dbReference type="PANTHER" id="PTHR33490">
    <property type="entry name" value="BLR5614 PROTEIN-RELATED"/>
    <property type="match status" value="1"/>
</dbReference>
<reference evidence="3 4" key="1">
    <citation type="submission" date="2017-09" db="EMBL/GenBank/DDBJ databases">
        <title>Depth-based differentiation of microbial function through sediment-hosted aquifers and enrichment of novel symbionts in the deep terrestrial subsurface.</title>
        <authorList>
            <person name="Probst A.J."/>
            <person name="Ladd B."/>
            <person name="Jarett J.K."/>
            <person name="Geller-Mcgrath D.E."/>
            <person name="Sieber C.M."/>
            <person name="Emerson J.B."/>
            <person name="Anantharaman K."/>
            <person name="Thomas B.C."/>
            <person name="Malmstrom R."/>
            <person name="Stieglmeier M."/>
            <person name="Klingl A."/>
            <person name="Woyke T."/>
            <person name="Ryan C.M."/>
            <person name="Banfield J.F."/>
        </authorList>
    </citation>
    <scope>NUCLEOTIDE SEQUENCE [LARGE SCALE GENOMIC DNA]</scope>
    <source>
        <strain evidence="3">CG23_combo_of_CG06-09_8_20_14_all_40_14</strain>
    </source>
</reference>
<evidence type="ECO:0000313" key="3">
    <source>
        <dbReference type="EMBL" id="PIP04286.1"/>
    </source>
</evidence>
<keyword evidence="1" id="KW-0812">Transmembrane</keyword>
<dbReference type="InterPro" id="IPR002931">
    <property type="entry name" value="Transglutaminase-like"/>
</dbReference>
<evidence type="ECO:0000313" key="4">
    <source>
        <dbReference type="Proteomes" id="UP000231388"/>
    </source>
</evidence>
<sequence length="542" mass="61982">MRKKLFLLSILAFLYFGRAIGYASDFSIDQTIIYNCGFSETCLVSNSISITNNTSEVFASEYTLNTGLKDVSKVTALNQKSNALSTQVDVLNNQSVIKIFFDRPILGKGNVTNLTINYETKETIKYTGEIWEISIPKITKTQEVNNIKITVSVPNNFGPLMYTVPRPNKEETENNRFVYSFNGADIPEGINIAFGEYQLFNFEIYYYLKNDNKLLSQTFEVPFPPNIKDIQKVFVSKLNLKPKNLKVDENGNYIAQYKLEPGEAERVEIYGLIQIFNKEINPAKGGDFKDIPQKIVEKYTKPKKYWESREENIIKIANELLKKDGTVSENAKRAYSYAVNNLKYSVERTKRSYLERFGAVKALQNPQDAVCMEFTDLTIALLRAMGIPAREINGYAHSEDISKRPLSVFYDNNKDLLHSWVEFFDPEFGWVEIDPTWGQTSGLDFFSKMDVNHIVFVRKDDPNYPLPPGVYKDETSNKKSVTITFGNKNLLKENLAPLDSFVSKEKKFSPTYAFLITFLTAPALYMIYLVLRGVLGEFKRKG</sequence>
<dbReference type="SMART" id="SM00460">
    <property type="entry name" value="TGc"/>
    <property type="match status" value="1"/>
</dbReference>
<dbReference type="EMBL" id="PCQY01000039">
    <property type="protein sequence ID" value="PIP04286.1"/>
    <property type="molecule type" value="Genomic_DNA"/>
</dbReference>
<evidence type="ECO:0000256" key="1">
    <source>
        <dbReference type="SAM" id="Phobius"/>
    </source>
</evidence>